<sequence length="331" mass="38294">MSSHNTSVENSDNDDDGQTNPLLGTSSQQNASIIKQRTKDVCGHCMKKCTKSGKGSHALQCDYCNYWFHRECEGMDKETYESFSKLAEVLPNINYYCVFSRCKGINDEMLRVIGPTVKKVEENTKRIEILETDFHKQSSEIDDKIVREVKLNTEDIIESKVKDVWNTERERVKRLRNVLVTEVPEQSGTSEERQRKDRDLVEKLFTDHLELSESDFKIQGTWRIGREDLSAPKPRLLKVILDREYMVATILKVTRKLTISDDPNIKKIIIFRDLTKEDRVIRNKLVAEMKAKNEILKSQTDPGTGEIVTDKWVIRGDKVILVDKDSKPKHF</sequence>
<dbReference type="InterPro" id="IPR011011">
    <property type="entry name" value="Znf_FYVE_PHD"/>
</dbReference>
<accession>A0AAV2Q5V8</accession>
<name>A0AAV2Q5V8_MEGNR</name>
<organism evidence="2 3">
    <name type="scientific">Meganyctiphanes norvegica</name>
    <name type="common">Northern krill</name>
    <name type="synonym">Thysanopoda norvegica</name>
    <dbReference type="NCBI Taxonomy" id="48144"/>
    <lineage>
        <taxon>Eukaryota</taxon>
        <taxon>Metazoa</taxon>
        <taxon>Ecdysozoa</taxon>
        <taxon>Arthropoda</taxon>
        <taxon>Crustacea</taxon>
        <taxon>Multicrustacea</taxon>
        <taxon>Malacostraca</taxon>
        <taxon>Eumalacostraca</taxon>
        <taxon>Eucarida</taxon>
        <taxon>Euphausiacea</taxon>
        <taxon>Euphausiidae</taxon>
        <taxon>Meganyctiphanes</taxon>
    </lineage>
</organism>
<gene>
    <name evidence="2" type="ORF">MNOR_LOCUS7380</name>
</gene>
<evidence type="ECO:0000256" key="1">
    <source>
        <dbReference type="SAM" id="MobiDB-lite"/>
    </source>
</evidence>
<dbReference type="InterPro" id="IPR013083">
    <property type="entry name" value="Znf_RING/FYVE/PHD"/>
</dbReference>
<dbReference type="AlphaFoldDB" id="A0AAV2Q5V8"/>
<evidence type="ECO:0000313" key="2">
    <source>
        <dbReference type="EMBL" id="CAL4068580.1"/>
    </source>
</evidence>
<proteinExistence type="predicted"/>
<evidence type="ECO:0008006" key="4">
    <source>
        <dbReference type="Google" id="ProtNLM"/>
    </source>
</evidence>
<protein>
    <recommendedName>
        <fullName evidence="4">PHD-type domain-containing protein</fullName>
    </recommendedName>
</protein>
<feature type="compositionally biased region" description="Polar residues" evidence="1">
    <location>
        <begin position="1"/>
        <end position="10"/>
    </location>
</feature>
<dbReference type="Proteomes" id="UP001497623">
    <property type="component" value="Unassembled WGS sequence"/>
</dbReference>
<keyword evidence="3" id="KW-1185">Reference proteome</keyword>
<dbReference type="Gene3D" id="3.30.40.10">
    <property type="entry name" value="Zinc/RING finger domain, C3HC4 (zinc finger)"/>
    <property type="match status" value="1"/>
</dbReference>
<feature type="region of interest" description="Disordered" evidence="1">
    <location>
        <begin position="1"/>
        <end position="30"/>
    </location>
</feature>
<evidence type="ECO:0000313" key="3">
    <source>
        <dbReference type="Proteomes" id="UP001497623"/>
    </source>
</evidence>
<dbReference type="SUPFAM" id="SSF57903">
    <property type="entry name" value="FYVE/PHD zinc finger"/>
    <property type="match status" value="1"/>
</dbReference>
<feature type="compositionally biased region" description="Polar residues" evidence="1">
    <location>
        <begin position="18"/>
        <end position="30"/>
    </location>
</feature>
<reference evidence="2 3" key="1">
    <citation type="submission" date="2024-05" db="EMBL/GenBank/DDBJ databases">
        <authorList>
            <person name="Wallberg A."/>
        </authorList>
    </citation>
    <scope>NUCLEOTIDE SEQUENCE [LARGE SCALE GENOMIC DNA]</scope>
</reference>
<comment type="caution">
    <text evidence="2">The sequence shown here is derived from an EMBL/GenBank/DDBJ whole genome shotgun (WGS) entry which is preliminary data.</text>
</comment>
<dbReference type="EMBL" id="CAXKWB010003234">
    <property type="protein sequence ID" value="CAL4068580.1"/>
    <property type="molecule type" value="Genomic_DNA"/>
</dbReference>